<protein>
    <submittedName>
        <fullName evidence="1">Uncharacterized protein</fullName>
    </submittedName>
</protein>
<proteinExistence type="predicted"/>
<dbReference type="EMBL" id="JAPDRP010000001">
    <property type="protein sequence ID" value="KAJ9649467.1"/>
    <property type="molecule type" value="Genomic_DNA"/>
</dbReference>
<sequence>MSGLKVAALVATIVAAFSGATTLIRSWRKDRKEEKGQTEKQVVADATSLEVVLKEGGPRVQSEYDRDFARLGEVFGRGDGMPVSFNPWER</sequence>
<dbReference type="Proteomes" id="UP001172680">
    <property type="component" value="Unassembled WGS sequence"/>
</dbReference>
<keyword evidence="2" id="KW-1185">Reference proteome</keyword>
<name>A0ACC2ZPM0_9PEZI</name>
<organism evidence="1 2">
    <name type="scientific">Coniosporium tulheliwenetii</name>
    <dbReference type="NCBI Taxonomy" id="3383036"/>
    <lineage>
        <taxon>Eukaryota</taxon>
        <taxon>Fungi</taxon>
        <taxon>Dikarya</taxon>
        <taxon>Ascomycota</taxon>
        <taxon>Pezizomycotina</taxon>
        <taxon>Dothideomycetes</taxon>
        <taxon>Dothideomycetes incertae sedis</taxon>
        <taxon>Coniosporium</taxon>
    </lineage>
</organism>
<reference evidence="1" key="1">
    <citation type="submission" date="2022-10" db="EMBL/GenBank/DDBJ databases">
        <title>Culturing micro-colonial fungi from biological soil crusts in the Mojave desert and describing Neophaeococcomyces mojavensis, and introducing the new genera and species Taxawa tesnikishii.</title>
        <authorList>
            <person name="Kurbessoian T."/>
            <person name="Stajich J.E."/>
        </authorList>
    </citation>
    <scope>NUCLEOTIDE SEQUENCE</scope>
    <source>
        <strain evidence="1">JES_115</strain>
    </source>
</reference>
<comment type="caution">
    <text evidence="1">The sequence shown here is derived from an EMBL/GenBank/DDBJ whole genome shotgun (WGS) entry which is preliminary data.</text>
</comment>
<evidence type="ECO:0000313" key="1">
    <source>
        <dbReference type="EMBL" id="KAJ9649467.1"/>
    </source>
</evidence>
<evidence type="ECO:0000313" key="2">
    <source>
        <dbReference type="Proteomes" id="UP001172680"/>
    </source>
</evidence>
<gene>
    <name evidence="1" type="ORF">H2199_000242</name>
</gene>
<accession>A0ACC2ZPM0</accession>